<comment type="subcellular location">
    <subcellularLocation>
        <location evidence="1">Membrane</location>
        <topology evidence="1">Multi-pass membrane protein</topology>
    </subcellularLocation>
</comment>
<evidence type="ECO:0000256" key="2">
    <source>
        <dbReference type="ARBA" id="ARBA00022692"/>
    </source>
</evidence>
<evidence type="ECO:0000313" key="8">
    <source>
        <dbReference type="EMBL" id="CAH0586763.1"/>
    </source>
</evidence>
<dbReference type="AlphaFoldDB" id="A0A9P0FQI7"/>
<dbReference type="PROSITE" id="PS50850">
    <property type="entry name" value="MFS"/>
    <property type="match status" value="1"/>
</dbReference>
<dbReference type="EMBL" id="LR824018">
    <property type="protein sequence ID" value="CAH0586763.1"/>
    <property type="molecule type" value="Genomic_DNA"/>
</dbReference>
<evidence type="ECO:0000256" key="6">
    <source>
        <dbReference type="SAM" id="Phobius"/>
    </source>
</evidence>
<dbReference type="InterPro" id="IPR005829">
    <property type="entry name" value="Sugar_transporter_CS"/>
</dbReference>
<dbReference type="InterPro" id="IPR036259">
    <property type="entry name" value="MFS_trans_sf"/>
</dbReference>
<keyword evidence="3 6" id="KW-1133">Transmembrane helix</keyword>
<feature type="transmembrane region" description="Helical" evidence="6">
    <location>
        <begin position="349"/>
        <end position="370"/>
    </location>
</feature>
<dbReference type="InterPro" id="IPR011701">
    <property type="entry name" value="MFS"/>
</dbReference>
<dbReference type="GO" id="GO:0016020">
    <property type="term" value="C:membrane"/>
    <property type="evidence" value="ECO:0007669"/>
    <property type="project" value="UniProtKB-SubCell"/>
</dbReference>
<feature type="transmembrane region" description="Helical" evidence="6">
    <location>
        <begin position="435"/>
        <end position="456"/>
    </location>
</feature>
<evidence type="ECO:0000259" key="7">
    <source>
        <dbReference type="PROSITE" id="PS50850"/>
    </source>
</evidence>
<feature type="compositionally biased region" description="Basic and acidic residues" evidence="5">
    <location>
        <begin position="538"/>
        <end position="553"/>
    </location>
</feature>
<dbReference type="SUPFAM" id="SSF103473">
    <property type="entry name" value="MFS general substrate transporter"/>
    <property type="match status" value="1"/>
</dbReference>
<evidence type="ECO:0000256" key="4">
    <source>
        <dbReference type="ARBA" id="ARBA00023136"/>
    </source>
</evidence>
<name>A0A9P0FQI7_CHRIL</name>
<feature type="domain" description="Major facilitator superfamily (MFS) profile" evidence="7">
    <location>
        <begin position="95"/>
        <end position="521"/>
    </location>
</feature>
<protein>
    <recommendedName>
        <fullName evidence="7">Major facilitator superfamily (MFS) profile domain-containing protein</fullName>
    </recommendedName>
</protein>
<keyword evidence="4 6" id="KW-0472">Membrane</keyword>
<organism evidence="8 9">
    <name type="scientific">Chrysodeixis includens</name>
    <name type="common">Soybean looper</name>
    <name type="synonym">Pseudoplusia includens</name>
    <dbReference type="NCBI Taxonomy" id="689277"/>
    <lineage>
        <taxon>Eukaryota</taxon>
        <taxon>Metazoa</taxon>
        <taxon>Ecdysozoa</taxon>
        <taxon>Arthropoda</taxon>
        <taxon>Hexapoda</taxon>
        <taxon>Insecta</taxon>
        <taxon>Pterygota</taxon>
        <taxon>Neoptera</taxon>
        <taxon>Endopterygota</taxon>
        <taxon>Lepidoptera</taxon>
        <taxon>Glossata</taxon>
        <taxon>Ditrysia</taxon>
        <taxon>Noctuoidea</taxon>
        <taxon>Noctuidae</taxon>
        <taxon>Plusiinae</taxon>
        <taxon>Chrysodeixis</taxon>
    </lineage>
</organism>
<dbReference type="OrthoDB" id="2261376at2759"/>
<keyword evidence="9" id="KW-1185">Reference proteome</keyword>
<feature type="transmembrane region" description="Helical" evidence="6">
    <location>
        <begin position="24"/>
        <end position="48"/>
    </location>
</feature>
<reference evidence="8" key="1">
    <citation type="submission" date="2021-12" db="EMBL/GenBank/DDBJ databases">
        <authorList>
            <person name="King R."/>
        </authorList>
    </citation>
    <scope>NUCLEOTIDE SEQUENCE</scope>
</reference>
<dbReference type="InterPro" id="IPR020846">
    <property type="entry name" value="MFS_dom"/>
</dbReference>
<dbReference type="Proteomes" id="UP001154114">
    <property type="component" value="Chromosome 15"/>
</dbReference>
<dbReference type="GO" id="GO:0022857">
    <property type="term" value="F:transmembrane transporter activity"/>
    <property type="evidence" value="ECO:0007669"/>
    <property type="project" value="InterPro"/>
</dbReference>
<feature type="transmembrane region" description="Helical" evidence="6">
    <location>
        <begin position="410"/>
        <end position="429"/>
    </location>
</feature>
<dbReference type="Gene3D" id="1.20.1250.20">
    <property type="entry name" value="MFS general substrate transporter like domains"/>
    <property type="match status" value="1"/>
</dbReference>
<feature type="region of interest" description="Disordered" evidence="5">
    <location>
        <begin position="533"/>
        <end position="553"/>
    </location>
</feature>
<dbReference type="PANTHER" id="PTHR24064">
    <property type="entry name" value="SOLUTE CARRIER FAMILY 22 MEMBER"/>
    <property type="match status" value="1"/>
</dbReference>
<evidence type="ECO:0000256" key="1">
    <source>
        <dbReference type="ARBA" id="ARBA00004141"/>
    </source>
</evidence>
<evidence type="ECO:0000256" key="3">
    <source>
        <dbReference type="ARBA" id="ARBA00022989"/>
    </source>
</evidence>
<accession>A0A9P0FQI7</accession>
<feature type="transmembrane region" description="Helical" evidence="6">
    <location>
        <begin position="251"/>
        <end position="269"/>
    </location>
</feature>
<dbReference type="Pfam" id="PF07690">
    <property type="entry name" value="MFS_1"/>
    <property type="match status" value="1"/>
</dbReference>
<feature type="transmembrane region" description="Helical" evidence="6">
    <location>
        <begin position="496"/>
        <end position="515"/>
    </location>
</feature>
<sequence length="553" mass="61885">MADKTDDKMDLEFVLNELGEVKQYQLFVFVYLAVTIIVSAIYNCQYVFAAGPIDYRCRVPMCESTPEKFETTGWGKFALPAPGPLGADCFRYRVIGKTCEPASFANTTEACYSWVYRNHETIVAEFNMACEDWRRTLVGTMHGAGVFAAMPATAFVSDILGRKHALVGTSIAPAIFGVLRGYCNNYILYLVYEFLEALVGAGTYATAFILALEIVGLKMRVFVGNSLSIVYSFGQMLAAACAWIWPYWRTYTLIIFYPSFLFVFYYLFVDESMRWLLSKGKSQEAVNIIIKIARMNKVQLSPKALRMLEDAVKSDHVHKPGPAVEVTIAQRLEKPPESLCSQVIHSKTILYRVCVCSFWWISVTMIYYGLSINSVSLAGNKYLNFVFMSIAEVPGFMLSYLTLDRFGRKSSIMVAYFMCGLALLAQMVVTNTKSIIALALGAKTMISMIYCSIYIYTIELFPTQARHRLMGICSMTGRIGSMLAPQTPLLMRWSKALPYIVFGIMAGVAGMLMLLTPETLNLRLPDTVQQAENLSAEHTSKKTDIAKDADTLP</sequence>
<keyword evidence="2 6" id="KW-0812">Transmembrane</keyword>
<feature type="transmembrane region" description="Helical" evidence="6">
    <location>
        <begin position="227"/>
        <end position="245"/>
    </location>
</feature>
<feature type="transmembrane region" description="Helical" evidence="6">
    <location>
        <begin position="382"/>
        <end position="403"/>
    </location>
</feature>
<evidence type="ECO:0000313" key="9">
    <source>
        <dbReference type="Proteomes" id="UP001154114"/>
    </source>
</evidence>
<feature type="transmembrane region" description="Helical" evidence="6">
    <location>
        <begin position="194"/>
        <end position="215"/>
    </location>
</feature>
<dbReference type="PROSITE" id="PS00216">
    <property type="entry name" value="SUGAR_TRANSPORT_1"/>
    <property type="match status" value="1"/>
</dbReference>
<proteinExistence type="predicted"/>
<gene>
    <name evidence="8" type="ORF">CINC_LOCUS3272</name>
</gene>
<evidence type="ECO:0000256" key="5">
    <source>
        <dbReference type="SAM" id="MobiDB-lite"/>
    </source>
</evidence>